<evidence type="ECO:0000313" key="3">
    <source>
        <dbReference type="Proteomes" id="UP000192247"/>
    </source>
</evidence>
<dbReference type="Proteomes" id="UP000192247">
    <property type="component" value="Unassembled WGS sequence"/>
</dbReference>
<organism evidence="2 3">
    <name type="scientific">Tropilaelaps mercedesae</name>
    <dbReference type="NCBI Taxonomy" id="418985"/>
    <lineage>
        <taxon>Eukaryota</taxon>
        <taxon>Metazoa</taxon>
        <taxon>Ecdysozoa</taxon>
        <taxon>Arthropoda</taxon>
        <taxon>Chelicerata</taxon>
        <taxon>Arachnida</taxon>
        <taxon>Acari</taxon>
        <taxon>Parasitiformes</taxon>
        <taxon>Mesostigmata</taxon>
        <taxon>Gamasina</taxon>
        <taxon>Dermanyssoidea</taxon>
        <taxon>Laelapidae</taxon>
        <taxon>Tropilaelaps</taxon>
    </lineage>
</organism>
<feature type="chain" id="PRO_5013161916" evidence="1">
    <location>
        <begin position="19"/>
        <end position="151"/>
    </location>
</feature>
<sequence>MWMTSLVLCGAVLGLCSLDPLYPSESDPNFMKLFERKYSNLLSIDQNRCLQKLTCILAKNQTSFEDPVIANIVRDFETLKNIRTNSPAYPFLAAYQTGLSKQRCDKVYPECPIGFVADERPLDDDDEEVAGVIDDQQPSIQQVAKDEEQLL</sequence>
<evidence type="ECO:0000256" key="1">
    <source>
        <dbReference type="SAM" id="SignalP"/>
    </source>
</evidence>
<dbReference type="Pfam" id="PF07841">
    <property type="entry name" value="DM4_12"/>
    <property type="match status" value="1"/>
</dbReference>
<keyword evidence="3" id="KW-1185">Reference proteome</keyword>
<gene>
    <name evidence="2" type="ORF">BIW11_13960</name>
</gene>
<reference evidence="2 3" key="1">
    <citation type="journal article" date="2017" name="Gigascience">
        <title>Draft genome of the honey bee ectoparasitic mite, Tropilaelaps mercedesae, is shaped by the parasitic life history.</title>
        <authorList>
            <person name="Dong X."/>
            <person name="Armstrong S.D."/>
            <person name="Xia D."/>
            <person name="Makepeace B.L."/>
            <person name="Darby A.C."/>
            <person name="Kadowaki T."/>
        </authorList>
    </citation>
    <scope>NUCLEOTIDE SEQUENCE [LARGE SCALE GENOMIC DNA]</scope>
    <source>
        <strain evidence="2">Wuxi-XJTLU</strain>
    </source>
</reference>
<dbReference type="InParanoid" id="A0A1V9WZP3"/>
<protein>
    <submittedName>
        <fullName evidence="2">Uncharacterized protein</fullName>
    </submittedName>
</protein>
<dbReference type="AlphaFoldDB" id="A0A1V9WZP3"/>
<dbReference type="EMBL" id="MNPL01031267">
    <property type="protein sequence ID" value="OQR66734.1"/>
    <property type="molecule type" value="Genomic_DNA"/>
</dbReference>
<feature type="signal peptide" evidence="1">
    <location>
        <begin position="1"/>
        <end position="18"/>
    </location>
</feature>
<dbReference type="InterPro" id="IPR006631">
    <property type="entry name" value="DM4_12"/>
</dbReference>
<proteinExistence type="predicted"/>
<comment type="caution">
    <text evidence="2">The sequence shown here is derived from an EMBL/GenBank/DDBJ whole genome shotgun (WGS) entry which is preliminary data.</text>
</comment>
<accession>A0A1V9WZP3</accession>
<evidence type="ECO:0000313" key="2">
    <source>
        <dbReference type="EMBL" id="OQR66734.1"/>
    </source>
</evidence>
<keyword evidence="1" id="KW-0732">Signal</keyword>
<dbReference type="OrthoDB" id="10342387at2759"/>
<name>A0A1V9WZP3_9ACAR</name>